<keyword evidence="2" id="KW-0614">Plasmid</keyword>
<dbReference type="InterPro" id="IPR054180">
    <property type="entry name" value="H-NS-like_N"/>
</dbReference>
<geneLocation type="plasmid" evidence="2">
    <name>pSP19M00231</name>
</geneLocation>
<gene>
    <name evidence="2" type="ORF">MRM63_18865</name>
</gene>
<organism evidence="2">
    <name type="scientific">bacterium 19MO03SA05</name>
    <dbReference type="NCBI Taxonomy" id="2920620"/>
    <lineage>
        <taxon>Bacteria</taxon>
    </lineage>
</organism>
<dbReference type="AlphaFoldDB" id="A0AAU6VNB0"/>
<dbReference type="Pfam" id="PF22470">
    <property type="entry name" value="Histone_HNS_N"/>
    <property type="match status" value="1"/>
</dbReference>
<feature type="domain" description="DNA-binding protein H-NS-like N-terminal" evidence="1">
    <location>
        <begin position="13"/>
        <end position="81"/>
    </location>
</feature>
<name>A0AAU6VNB0_UNCXX</name>
<evidence type="ECO:0000259" key="1">
    <source>
        <dbReference type="Pfam" id="PF22470"/>
    </source>
</evidence>
<dbReference type="EMBL" id="CP095352">
    <property type="protein sequence ID" value="XAG86799.1"/>
    <property type="molecule type" value="Genomic_DNA"/>
</dbReference>
<evidence type="ECO:0000313" key="2">
    <source>
        <dbReference type="EMBL" id="XAG86799.1"/>
    </source>
</evidence>
<protein>
    <recommendedName>
        <fullName evidence="1">DNA-binding protein H-NS-like N-terminal domain-containing protein</fullName>
    </recommendedName>
</protein>
<reference evidence="2" key="1">
    <citation type="submission" date="2022-03" db="EMBL/GenBank/DDBJ databases">
        <title>Sea Food Isolates.</title>
        <authorList>
            <person name="Li c."/>
        </authorList>
    </citation>
    <scope>NUCLEOTIDE SEQUENCE</scope>
    <source>
        <strain evidence="2">19MO03SA05</strain>
        <plasmid evidence="2">pSP19M00231</plasmid>
    </source>
</reference>
<accession>A0AAU6VNB0</accession>
<sequence>MTDKPQKSTVISFSTKPQLKGALSKLSNSEFKKIEKIITSTLESEKAKRAERRQQEEEKKLLIAQKMEELKNSGIQITDVKQYLSS</sequence>
<proteinExistence type="predicted"/>